<dbReference type="GO" id="GO:0000155">
    <property type="term" value="F:phosphorelay sensor kinase activity"/>
    <property type="evidence" value="ECO:0007669"/>
    <property type="project" value="InterPro"/>
</dbReference>
<dbReference type="Gene3D" id="3.40.50.2300">
    <property type="match status" value="1"/>
</dbReference>
<dbReference type="SMART" id="SM00448">
    <property type="entry name" value="REC"/>
    <property type="match status" value="1"/>
</dbReference>
<evidence type="ECO:0000256" key="1">
    <source>
        <dbReference type="ARBA" id="ARBA00000085"/>
    </source>
</evidence>
<dbReference type="Pfam" id="PF00072">
    <property type="entry name" value="Response_reg"/>
    <property type="match status" value="1"/>
</dbReference>
<dbReference type="InterPro" id="IPR036890">
    <property type="entry name" value="HATPase_C_sf"/>
</dbReference>
<dbReference type="PROSITE" id="PS50110">
    <property type="entry name" value="RESPONSE_REGULATORY"/>
    <property type="match status" value="1"/>
</dbReference>
<dbReference type="SMART" id="SM00388">
    <property type="entry name" value="HisKA"/>
    <property type="match status" value="1"/>
</dbReference>
<evidence type="ECO:0000313" key="7">
    <source>
        <dbReference type="EMBL" id="SHF86108.1"/>
    </source>
</evidence>
<dbReference type="SUPFAM" id="SSF55874">
    <property type="entry name" value="ATPase domain of HSP90 chaperone/DNA topoisomerase II/histidine kinase"/>
    <property type="match status" value="1"/>
</dbReference>
<dbReference type="SUPFAM" id="SSF47384">
    <property type="entry name" value="Homodimeric domain of signal transducing histidine kinase"/>
    <property type="match status" value="1"/>
</dbReference>
<dbReference type="RefSeq" id="WP_073003185.1">
    <property type="nucleotide sequence ID" value="NZ_FQUM01000011.1"/>
</dbReference>
<accession>A0A1M5F3Z9</accession>
<evidence type="ECO:0000256" key="5">
    <source>
        <dbReference type="SAM" id="Coils"/>
    </source>
</evidence>
<dbReference type="Gene3D" id="3.30.565.10">
    <property type="entry name" value="Histidine kinase-like ATPase, C-terminal domain"/>
    <property type="match status" value="1"/>
</dbReference>
<keyword evidence="8" id="KW-1185">Reference proteome</keyword>
<sequence>MKSLAIEKAKVLIVDDQQDNIDVLSGLLEMKGYFNIKTTTDSRLTIELCKTFCPDIILLDLMMPYFDGFQIMEQLKECIAPDDFLPILVLTADVSQEARQKALNSGAKDFVTKPFDFLEVDLRIRNLLETRFLYLLKKNQNKILEEEVKKRTLELEKANNELKQLDEAKSDFLNLISHEINTPLNGILGFISILKSELKASRLVEMLKYLEVSARRLERFAWVSLNITRLKTQNLVIYRDKTIGNHFVNHVKNKYAEQFHEKEVSLKCIDGSCESRIYGDVVLTEFCFDSIVKNAIQYSPKGGEITIEIKNDDRTAQCIFSD</sequence>
<dbReference type="PANTHER" id="PTHR43547">
    <property type="entry name" value="TWO-COMPONENT HISTIDINE KINASE"/>
    <property type="match status" value="1"/>
</dbReference>
<feature type="coiled-coil region" evidence="5">
    <location>
        <begin position="136"/>
        <end position="175"/>
    </location>
</feature>
<comment type="catalytic activity">
    <reaction evidence="1">
        <text>ATP + protein L-histidine = ADP + protein N-phospho-L-histidine.</text>
        <dbReference type="EC" id="2.7.13.3"/>
    </reaction>
</comment>
<dbReference type="Pfam" id="PF00512">
    <property type="entry name" value="HisKA"/>
    <property type="match status" value="1"/>
</dbReference>
<name>A0A1M5F3Z9_9BACT</name>
<proteinExistence type="predicted"/>
<evidence type="ECO:0000259" key="6">
    <source>
        <dbReference type="PROSITE" id="PS50110"/>
    </source>
</evidence>
<keyword evidence="7" id="KW-0418">Kinase</keyword>
<keyword evidence="5" id="KW-0175">Coiled coil</keyword>
<evidence type="ECO:0000256" key="4">
    <source>
        <dbReference type="PROSITE-ProRule" id="PRU00169"/>
    </source>
</evidence>
<dbReference type="InterPro" id="IPR001789">
    <property type="entry name" value="Sig_transdc_resp-reg_receiver"/>
</dbReference>
<reference evidence="7 8" key="1">
    <citation type="submission" date="2016-11" db="EMBL/GenBank/DDBJ databases">
        <authorList>
            <person name="Jaros S."/>
            <person name="Januszkiewicz K."/>
            <person name="Wedrychowicz H."/>
        </authorList>
    </citation>
    <scope>NUCLEOTIDE SEQUENCE [LARGE SCALE GENOMIC DNA]</scope>
    <source>
        <strain evidence="7 8">DSM 26910</strain>
    </source>
</reference>
<dbReference type="EMBL" id="FQUM01000011">
    <property type="protein sequence ID" value="SHF86108.1"/>
    <property type="molecule type" value="Genomic_DNA"/>
</dbReference>
<protein>
    <recommendedName>
        <fullName evidence="2">histidine kinase</fullName>
        <ecNumber evidence="2">2.7.13.3</ecNumber>
    </recommendedName>
</protein>
<dbReference type="Proteomes" id="UP000184164">
    <property type="component" value="Unassembled WGS sequence"/>
</dbReference>
<gene>
    <name evidence="7" type="ORF">SAMN05444274_1113</name>
</gene>
<evidence type="ECO:0000313" key="8">
    <source>
        <dbReference type="Proteomes" id="UP000184164"/>
    </source>
</evidence>
<dbReference type="CDD" id="cd17551">
    <property type="entry name" value="REC_RpfG-like"/>
    <property type="match status" value="1"/>
</dbReference>
<dbReference type="PANTHER" id="PTHR43547:SF2">
    <property type="entry name" value="HYBRID SIGNAL TRANSDUCTION HISTIDINE KINASE C"/>
    <property type="match status" value="1"/>
</dbReference>
<dbReference type="SUPFAM" id="SSF52172">
    <property type="entry name" value="CheY-like"/>
    <property type="match status" value="1"/>
</dbReference>
<dbReference type="AlphaFoldDB" id="A0A1M5F3Z9"/>
<keyword evidence="7" id="KW-0808">Transferase</keyword>
<dbReference type="CDD" id="cd00082">
    <property type="entry name" value="HisKA"/>
    <property type="match status" value="1"/>
</dbReference>
<evidence type="ECO:0000256" key="2">
    <source>
        <dbReference type="ARBA" id="ARBA00012438"/>
    </source>
</evidence>
<dbReference type="InterPro" id="IPR036097">
    <property type="entry name" value="HisK_dim/P_sf"/>
</dbReference>
<evidence type="ECO:0000256" key="3">
    <source>
        <dbReference type="ARBA" id="ARBA00022553"/>
    </source>
</evidence>
<dbReference type="InterPro" id="IPR011006">
    <property type="entry name" value="CheY-like_superfamily"/>
</dbReference>
<feature type="domain" description="Response regulatory" evidence="6">
    <location>
        <begin position="10"/>
        <end position="128"/>
    </location>
</feature>
<dbReference type="STRING" id="1484053.SAMN05444274_1113"/>
<dbReference type="EC" id="2.7.13.3" evidence="2"/>
<feature type="modified residue" description="4-aspartylphosphate" evidence="4">
    <location>
        <position position="60"/>
    </location>
</feature>
<dbReference type="InterPro" id="IPR003661">
    <property type="entry name" value="HisK_dim/P_dom"/>
</dbReference>
<organism evidence="7 8">
    <name type="scientific">Mariniphaga anaerophila</name>
    <dbReference type="NCBI Taxonomy" id="1484053"/>
    <lineage>
        <taxon>Bacteria</taxon>
        <taxon>Pseudomonadati</taxon>
        <taxon>Bacteroidota</taxon>
        <taxon>Bacteroidia</taxon>
        <taxon>Marinilabiliales</taxon>
        <taxon>Prolixibacteraceae</taxon>
        <taxon>Mariniphaga</taxon>
    </lineage>
</organism>
<dbReference type="Gene3D" id="1.10.287.130">
    <property type="match status" value="1"/>
</dbReference>
<keyword evidence="3 4" id="KW-0597">Phosphoprotein</keyword>